<sequence length="97" mass="10478">MSDPRNGGQRPSLPAPIEIAKFWKNRARNESLHVSLSEYEGHCLINVRIYSTGTDGIDRPTPKGVAMSIAKLPELAKAINAALDKAQLLGLVKSDAP</sequence>
<evidence type="ECO:0000313" key="3">
    <source>
        <dbReference type="Proteomes" id="UP000193335"/>
    </source>
</evidence>
<dbReference type="AlphaFoldDB" id="A0A1Y2J7P9"/>
<dbReference type="Proteomes" id="UP000193335">
    <property type="component" value="Unassembled WGS sequence"/>
</dbReference>
<dbReference type="Gene3D" id="2.30.31.10">
    <property type="entry name" value="Transcriptional Coactivator Pc4, Chain A"/>
    <property type="match status" value="1"/>
</dbReference>
<comment type="caution">
    <text evidence="2">The sequence shown here is derived from an EMBL/GenBank/DDBJ whole genome shotgun (WGS) entry which is preliminary data.</text>
</comment>
<proteinExistence type="predicted"/>
<dbReference type="RefSeq" id="WP_085405448.1">
    <property type="nucleotide sequence ID" value="NZ_NAFL01000286.1"/>
</dbReference>
<evidence type="ECO:0000259" key="1">
    <source>
        <dbReference type="Pfam" id="PF02229"/>
    </source>
</evidence>
<dbReference type="InterPro" id="IPR009044">
    <property type="entry name" value="ssDNA-bd_transcriptional_reg"/>
</dbReference>
<organism evidence="2 3">
    <name type="scientific">Bradyrhizobium japonicum</name>
    <dbReference type="NCBI Taxonomy" id="375"/>
    <lineage>
        <taxon>Bacteria</taxon>
        <taxon>Pseudomonadati</taxon>
        <taxon>Pseudomonadota</taxon>
        <taxon>Alphaproteobacteria</taxon>
        <taxon>Hyphomicrobiales</taxon>
        <taxon>Nitrobacteraceae</taxon>
        <taxon>Bradyrhizobium</taxon>
    </lineage>
</organism>
<name>A0A1Y2J7P9_BRAJP</name>
<feature type="domain" description="Transcriptional coactivator p15 (PC4) C-terminal" evidence="1">
    <location>
        <begin position="30"/>
        <end position="77"/>
    </location>
</feature>
<dbReference type="Pfam" id="PF02229">
    <property type="entry name" value="PC4"/>
    <property type="match status" value="1"/>
</dbReference>
<dbReference type="GO" id="GO:0003677">
    <property type="term" value="F:DNA binding"/>
    <property type="evidence" value="ECO:0007669"/>
    <property type="project" value="InterPro"/>
</dbReference>
<reference evidence="2 3" key="1">
    <citation type="submission" date="2017-03" db="EMBL/GenBank/DDBJ databases">
        <title>Whole genome sequences of fourteen strains of Bradyrhizobium canariense and one strain of Bradyrhizobium japonicum isolated from Lupinus (Papilionoideae: Genisteae) species in Algeria.</title>
        <authorList>
            <person name="Crovadore J."/>
            <person name="Chekireb D."/>
            <person name="Brachmann A."/>
            <person name="Chablais R."/>
            <person name="Cochard B."/>
            <person name="Lefort F."/>
        </authorList>
    </citation>
    <scope>NUCLEOTIDE SEQUENCE [LARGE SCALE GENOMIC DNA]</scope>
    <source>
        <strain evidence="2 3">UBMA197</strain>
    </source>
</reference>
<dbReference type="InterPro" id="IPR003173">
    <property type="entry name" value="PC4_C"/>
</dbReference>
<dbReference type="SUPFAM" id="SSF54447">
    <property type="entry name" value="ssDNA-binding transcriptional regulator domain"/>
    <property type="match status" value="1"/>
</dbReference>
<accession>A0A1Y2J7P9</accession>
<dbReference type="GO" id="GO:0006355">
    <property type="term" value="P:regulation of DNA-templated transcription"/>
    <property type="evidence" value="ECO:0007669"/>
    <property type="project" value="InterPro"/>
</dbReference>
<dbReference type="EMBL" id="NAFL01000286">
    <property type="protein sequence ID" value="OSJ22157.1"/>
    <property type="molecule type" value="Genomic_DNA"/>
</dbReference>
<gene>
    <name evidence="2" type="ORF">BSZ19_47085</name>
</gene>
<evidence type="ECO:0000313" key="2">
    <source>
        <dbReference type="EMBL" id="OSJ22157.1"/>
    </source>
</evidence>
<protein>
    <recommendedName>
        <fullName evidence="1">Transcriptional coactivator p15 (PC4) C-terminal domain-containing protein</fullName>
    </recommendedName>
</protein>